<dbReference type="OrthoDB" id="9802385at2"/>
<dbReference type="Proteomes" id="UP000077363">
    <property type="component" value="Chromosome"/>
</dbReference>
<proteinExistence type="predicted"/>
<dbReference type="STRING" id="1182568.SU48_01705"/>
<evidence type="ECO:0000313" key="3">
    <source>
        <dbReference type="Proteomes" id="UP000077363"/>
    </source>
</evidence>
<protein>
    <submittedName>
        <fullName evidence="2">Phosphohydrolase</fullName>
    </submittedName>
</protein>
<keyword evidence="3" id="KW-1185">Reference proteome</keyword>
<dbReference type="GO" id="GO:0008893">
    <property type="term" value="F:guanosine-3',5'-bis(diphosphate) 3'-diphosphatase activity"/>
    <property type="evidence" value="ECO:0007669"/>
    <property type="project" value="TreeGrafter"/>
</dbReference>
<dbReference type="PATRIC" id="fig|1182568.3.peg.356"/>
<dbReference type="Pfam" id="PF13328">
    <property type="entry name" value="HD_4"/>
    <property type="match status" value="1"/>
</dbReference>
<dbReference type="AlphaFoldDB" id="A0A172T6R9"/>
<dbReference type="SMART" id="SM00471">
    <property type="entry name" value="HDc"/>
    <property type="match status" value="1"/>
</dbReference>
<dbReference type="InterPro" id="IPR052194">
    <property type="entry name" value="MESH1"/>
</dbReference>
<dbReference type="InterPro" id="IPR003607">
    <property type="entry name" value="HD/PDEase_dom"/>
</dbReference>
<evidence type="ECO:0000259" key="1">
    <source>
        <dbReference type="SMART" id="SM00471"/>
    </source>
</evidence>
<dbReference type="PANTHER" id="PTHR46246:SF1">
    <property type="entry name" value="GUANOSINE-3',5'-BIS(DIPHOSPHATE) 3'-PYROPHOSPHOHYDROLASE MESH1"/>
    <property type="match status" value="1"/>
</dbReference>
<dbReference type="KEGG" id="dpu:SU48_01705"/>
<dbReference type="EMBL" id="CP011387">
    <property type="protein sequence ID" value="ANE42681.1"/>
    <property type="molecule type" value="Genomic_DNA"/>
</dbReference>
<name>A0A172T6R9_9DEIO</name>
<gene>
    <name evidence="2" type="ORF">SU48_01705</name>
</gene>
<keyword evidence="2" id="KW-0378">Hydrolase</keyword>
<evidence type="ECO:0000313" key="2">
    <source>
        <dbReference type="EMBL" id="ANE42681.1"/>
    </source>
</evidence>
<reference evidence="2 3" key="1">
    <citation type="submission" date="2015-01" db="EMBL/GenBank/DDBJ databases">
        <title>Deinococcus puniceus/DY1/ whole genome sequencing.</title>
        <authorList>
            <person name="Kim M.K."/>
            <person name="Srinivasan S."/>
            <person name="Lee J.-J."/>
        </authorList>
    </citation>
    <scope>NUCLEOTIDE SEQUENCE [LARGE SCALE GENOMIC DNA]</scope>
    <source>
        <strain evidence="2 3">DY1</strain>
    </source>
</reference>
<feature type="domain" description="HD/PDEase" evidence="1">
    <location>
        <begin position="28"/>
        <end position="155"/>
    </location>
</feature>
<dbReference type="Gene3D" id="1.10.3210.10">
    <property type="entry name" value="Hypothetical protein af1432"/>
    <property type="match status" value="1"/>
</dbReference>
<sequence length="243" mass="26539">MTFPLTENFTEALQLAHKWHLGQYRKGTQTPYLSHLLGVASVALEFGATEAEAIAALLHDALEDGPENLTADKNEREQVRGELEAQIQAKFGDEVAALVRGATEETPLVDGGKAPWPKRKLTYLGKLNREGASSLLVSASDKLHNARSILTDVLTEGTTPEAREAYFGRFSQGREGTLQYYRLLADAYKQAPGAAGRPRLQALFAELERTVSALEVACGVTPDEVRRYVPLRSAHPDEALGLI</sequence>
<dbReference type="RefSeq" id="WP_064013734.1">
    <property type="nucleotide sequence ID" value="NZ_CP011387.1"/>
</dbReference>
<dbReference type="SUPFAM" id="SSF109604">
    <property type="entry name" value="HD-domain/PDEase-like"/>
    <property type="match status" value="1"/>
</dbReference>
<dbReference type="PANTHER" id="PTHR46246">
    <property type="entry name" value="GUANOSINE-3',5'-BIS(DIPHOSPHATE) 3'-PYROPHOSPHOHYDROLASE MESH1"/>
    <property type="match status" value="1"/>
</dbReference>
<organism evidence="2 3">
    <name type="scientific">Deinococcus puniceus</name>
    <dbReference type="NCBI Taxonomy" id="1182568"/>
    <lineage>
        <taxon>Bacteria</taxon>
        <taxon>Thermotogati</taxon>
        <taxon>Deinococcota</taxon>
        <taxon>Deinococci</taxon>
        <taxon>Deinococcales</taxon>
        <taxon>Deinococcaceae</taxon>
        <taxon>Deinococcus</taxon>
    </lineage>
</organism>
<accession>A0A172T6R9</accession>